<dbReference type="EMBL" id="PVBR01000007">
    <property type="protein sequence ID" value="PRD43446.1"/>
    <property type="molecule type" value="Genomic_DNA"/>
</dbReference>
<evidence type="ECO:0000313" key="1">
    <source>
        <dbReference type="EMBL" id="PRD43446.1"/>
    </source>
</evidence>
<protein>
    <submittedName>
        <fullName evidence="1">Uncharacterized protein</fullName>
    </submittedName>
</protein>
<gene>
    <name evidence="1" type="ORF">C5748_12230</name>
</gene>
<name>A0A2S9ISF6_9HYPH</name>
<organism evidence="1 2">
    <name type="scientific">Phyllobacterium phragmitis</name>
    <dbReference type="NCBI Taxonomy" id="2670329"/>
    <lineage>
        <taxon>Bacteria</taxon>
        <taxon>Pseudomonadati</taxon>
        <taxon>Pseudomonadota</taxon>
        <taxon>Alphaproteobacteria</taxon>
        <taxon>Hyphomicrobiales</taxon>
        <taxon>Phyllobacteriaceae</taxon>
        <taxon>Phyllobacterium</taxon>
    </lineage>
</organism>
<evidence type="ECO:0000313" key="2">
    <source>
        <dbReference type="Proteomes" id="UP000239434"/>
    </source>
</evidence>
<dbReference type="Proteomes" id="UP000239434">
    <property type="component" value="Unassembled WGS sequence"/>
</dbReference>
<keyword evidence="2" id="KW-1185">Reference proteome</keyword>
<proteinExistence type="predicted"/>
<reference evidence="1 2" key="1">
    <citation type="submission" date="2018-02" db="EMBL/GenBank/DDBJ databases">
        <title>The draft genome of Phyllobacterium sp. 1N-3.</title>
        <authorList>
            <person name="Liu L."/>
            <person name="Li L."/>
            <person name="Zhang X."/>
            <person name="Wang T."/>
            <person name="Liang L."/>
        </authorList>
    </citation>
    <scope>NUCLEOTIDE SEQUENCE [LARGE SCALE GENOMIC DNA]</scope>
    <source>
        <strain evidence="1 2">1N-3</strain>
    </source>
</reference>
<dbReference type="AlphaFoldDB" id="A0A2S9ISF6"/>
<comment type="caution">
    <text evidence="1">The sequence shown here is derived from an EMBL/GenBank/DDBJ whole genome shotgun (WGS) entry which is preliminary data.</text>
</comment>
<dbReference type="RefSeq" id="WP_105742193.1">
    <property type="nucleotide sequence ID" value="NZ_PVBR01000007.1"/>
</dbReference>
<sequence length="136" mass="14994">MDARSSRQDNQVDFASILDEIARQSAAEPESLRPLSFDFLDGLVHLGAAHTTDRRSDFILLEPDSETELPLLSTDPDDIARELGLSSGMTPTALARVRRRFAAQNHPDRVAAPLRDRAGDRMKVANALIDRAMARA</sequence>
<accession>A0A2S9ISF6</accession>